<feature type="region of interest" description="Disordered" evidence="1">
    <location>
        <begin position="62"/>
        <end position="120"/>
    </location>
</feature>
<name>A0A841D2T6_PLAVE</name>
<organism evidence="2 3">
    <name type="scientific">Planomonospora venezuelensis</name>
    <dbReference type="NCBI Taxonomy" id="1999"/>
    <lineage>
        <taxon>Bacteria</taxon>
        <taxon>Bacillati</taxon>
        <taxon>Actinomycetota</taxon>
        <taxon>Actinomycetes</taxon>
        <taxon>Streptosporangiales</taxon>
        <taxon>Streptosporangiaceae</taxon>
        <taxon>Planomonospora</taxon>
    </lineage>
</organism>
<dbReference type="Proteomes" id="UP000562352">
    <property type="component" value="Unassembled WGS sequence"/>
</dbReference>
<evidence type="ECO:0000313" key="3">
    <source>
        <dbReference type="Proteomes" id="UP000562352"/>
    </source>
</evidence>
<evidence type="ECO:0008006" key="4">
    <source>
        <dbReference type="Google" id="ProtNLM"/>
    </source>
</evidence>
<dbReference type="RefSeq" id="WP_184942189.1">
    <property type="nucleotide sequence ID" value="NZ_BAAAWZ010000001.1"/>
</dbReference>
<comment type="caution">
    <text evidence="2">The sequence shown here is derived from an EMBL/GenBank/DDBJ whole genome shotgun (WGS) entry which is preliminary data.</text>
</comment>
<evidence type="ECO:0000256" key="1">
    <source>
        <dbReference type="SAM" id="MobiDB-lite"/>
    </source>
</evidence>
<protein>
    <recommendedName>
        <fullName evidence="4">C2H2-type domain-containing protein</fullName>
    </recommendedName>
</protein>
<gene>
    <name evidence="2" type="ORF">FHS22_003081</name>
</gene>
<dbReference type="EMBL" id="JACHJJ010000009">
    <property type="protein sequence ID" value="MBB5963799.1"/>
    <property type="molecule type" value="Genomic_DNA"/>
</dbReference>
<keyword evidence="3" id="KW-1185">Reference proteome</keyword>
<evidence type="ECO:0000313" key="2">
    <source>
        <dbReference type="EMBL" id="MBB5963799.1"/>
    </source>
</evidence>
<reference evidence="2 3" key="1">
    <citation type="submission" date="2020-08" db="EMBL/GenBank/DDBJ databases">
        <title>Genomic Encyclopedia of Type Strains, Phase III (KMG-III): the genomes of soil and plant-associated and newly described type strains.</title>
        <authorList>
            <person name="Whitman W."/>
        </authorList>
    </citation>
    <scope>NUCLEOTIDE SEQUENCE [LARGE SCALE GENOMIC DNA]</scope>
    <source>
        <strain evidence="2 3">CECT 3303</strain>
    </source>
</reference>
<proteinExistence type="predicted"/>
<dbReference type="AlphaFoldDB" id="A0A841D2T6"/>
<sequence length="129" mass="14147">MSKVRAIRVRWRADAPPLPLGCRWCGHAPYSHEARSLPHRRDHLWEQPTPAQVHARTTARRRLGLGGPVPPAAPRCPLEVRPPAVPEARPGFRARPVPAAAVHGRGRSPDGVSPPSREPYRRAVTAVAV</sequence>
<accession>A0A841D2T6</accession>